<dbReference type="SMART" id="SM01321">
    <property type="entry name" value="Y1_Tnp"/>
    <property type="match status" value="1"/>
</dbReference>
<evidence type="ECO:0000313" key="2">
    <source>
        <dbReference type="EMBL" id="CAO80579.1"/>
    </source>
</evidence>
<feature type="domain" description="Transposase IS200-like" evidence="1">
    <location>
        <begin position="12"/>
        <end position="113"/>
    </location>
</feature>
<dbReference type="GO" id="GO:0003677">
    <property type="term" value="F:DNA binding"/>
    <property type="evidence" value="ECO:0007669"/>
    <property type="project" value="InterPro"/>
</dbReference>
<reference evidence="2 3" key="1">
    <citation type="journal article" date="2008" name="J. Bacteriol.">
        <title>'Candidatus Cloacamonas acidaminovorans': genome sequence reconstruction provides a first glimpse of a new bacterial division.</title>
        <authorList>
            <person name="Pelletier E."/>
            <person name="Kreimeyer A."/>
            <person name="Bocs S."/>
            <person name="Rouy Z."/>
            <person name="Gyapay G."/>
            <person name="Chouari R."/>
            <person name="Riviere D."/>
            <person name="Ganesan A."/>
            <person name="Daegelen P."/>
            <person name="Sghir A."/>
            <person name="Cohen G.N."/>
            <person name="Medigue C."/>
            <person name="Weissenbach J."/>
            <person name="Le Paslier D."/>
        </authorList>
    </citation>
    <scope>NUCLEOTIDE SEQUENCE [LARGE SCALE GENOMIC DNA]</scope>
    <source>
        <strain evidence="3">Evry</strain>
    </source>
</reference>
<evidence type="ECO:0000313" key="3">
    <source>
        <dbReference type="Proteomes" id="UP000002019"/>
    </source>
</evidence>
<dbReference type="EMBL" id="CU466930">
    <property type="protein sequence ID" value="CAO80579.1"/>
    <property type="molecule type" value="Genomic_DNA"/>
</dbReference>
<dbReference type="eggNOG" id="COG1943">
    <property type="taxonomic scope" value="Bacteria"/>
</dbReference>
<dbReference type="NCBIfam" id="NF033573">
    <property type="entry name" value="transpos_IS200"/>
    <property type="match status" value="1"/>
</dbReference>
<dbReference type="HOGENOM" id="CLU_101320_1_0_0"/>
<dbReference type="PANTHER" id="PTHR33360:SF2">
    <property type="entry name" value="TRANSPOSASE FOR INSERTION SEQUENCE ELEMENT IS200"/>
    <property type="match status" value="1"/>
</dbReference>
<dbReference type="GO" id="GO:0004803">
    <property type="term" value="F:transposase activity"/>
    <property type="evidence" value="ECO:0007669"/>
    <property type="project" value="InterPro"/>
</dbReference>
<keyword evidence="3" id="KW-1185">Reference proteome</keyword>
<proteinExistence type="predicted"/>
<dbReference type="Pfam" id="PF01797">
    <property type="entry name" value="Y1_Tnp"/>
    <property type="match status" value="1"/>
</dbReference>
<accession>B0VGX0</accession>
<dbReference type="Proteomes" id="UP000002019">
    <property type="component" value="Chromosome"/>
</dbReference>
<dbReference type="SUPFAM" id="SSF143422">
    <property type="entry name" value="Transposase IS200-like"/>
    <property type="match status" value="1"/>
</dbReference>
<organism evidence="2 3">
    <name type="scientific">Cloacimonas acidaminovorans (strain Evry)</name>
    <dbReference type="NCBI Taxonomy" id="459349"/>
    <lineage>
        <taxon>Bacteria</taxon>
        <taxon>Pseudomonadati</taxon>
        <taxon>Candidatus Cloacimonadota</taxon>
        <taxon>Candidatus Cloacimonadia</taxon>
        <taxon>Candidatus Cloacimonadales</taxon>
        <taxon>Candidatus Cloacimonadaceae</taxon>
        <taxon>Candidatus Cloacimonas</taxon>
    </lineage>
</organism>
<sequence>MNIIREYMPNSFTQLYIHYVFIVQERECALKPEIQERFYPYLVSLIHQKKCVTIAINGTENHIHLLVKMHPDVSISELAKFAKANSSHWANEIRLFPHRFHWQEGYGAFSVSQSMF</sequence>
<name>B0VGX0_CLOAI</name>
<dbReference type="GO" id="GO:0006313">
    <property type="term" value="P:DNA transposition"/>
    <property type="evidence" value="ECO:0007669"/>
    <property type="project" value="InterPro"/>
</dbReference>
<dbReference type="AlphaFoldDB" id="B0VGX0"/>
<evidence type="ECO:0000259" key="1">
    <source>
        <dbReference type="SMART" id="SM01321"/>
    </source>
</evidence>
<dbReference type="InterPro" id="IPR002686">
    <property type="entry name" value="Transposase_17"/>
</dbReference>
<gene>
    <name evidence="2" type="ordered locus">CLOAM0695</name>
</gene>
<dbReference type="KEGG" id="caci:CLOAM0695"/>
<dbReference type="Gene3D" id="3.30.70.1290">
    <property type="entry name" value="Transposase IS200-like"/>
    <property type="match status" value="1"/>
</dbReference>
<dbReference type="InterPro" id="IPR036515">
    <property type="entry name" value="Transposase_17_sf"/>
</dbReference>
<dbReference type="PANTHER" id="PTHR33360">
    <property type="entry name" value="TRANSPOSASE FOR INSERTION SEQUENCE ELEMENT IS200"/>
    <property type="match status" value="1"/>
</dbReference>
<protein>
    <submittedName>
        <fullName evidence="2">Transposase</fullName>
    </submittedName>
</protein>